<name>A0A9X3CJW4_9VIBR</name>
<evidence type="ECO:0000256" key="1">
    <source>
        <dbReference type="SAM" id="Phobius"/>
    </source>
</evidence>
<feature type="transmembrane region" description="Helical" evidence="1">
    <location>
        <begin position="360"/>
        <end position="383"/>
    </location>
</feature>
<dbReference type="PANTHER" id="PTHR35342:SF5">
    <property type="entry name" value="TRICARBOXYLIC TRANSPORT PROTEIN"/>
    <property type="match status" value="1"/>
</dbReference>
<dbReference type="Proteomes" id="UP001155587">
    <property type="component" value="Unassembled WGS sequence"/>
</dbReference>
<feature type="transmembrane region" description="Helical" evidence="1">
    <location>
        <begin position="419"/>
        <end position="448"/>
    </location>
</feature>
<feature type="transmembrane region" description="Helical" evidence="1">
    <location>
        <begin position="395"/>
        <end position="412"/>
    </location>
</feature>
<keyword evidence="1" id="KW-0812">Transmembrane</keyword>
<dbReference type="PANTHER" id="PTHR35342">
    <property type="entry name" value="TRICARBOXYLIC TRANSPORT PROTEIN"/>
    <property type="match status" value="1"/>
</dbReference>
<keyword evidence="1" id="KW-1133">Transmembrane helix</keyword>
<keyword evidence="1" id="KW-0472">Membrane</keyword>
<evidence type="ECO:0000313" key="3">
    <source>
        <dbReference type="EMBL" id="MCW8344575.1"/>
    </source>
</evidence>
<feature type="transmembrane region" description="Helical" evidence="1">
    <location>
        <begin position="21"/>
        <end position="47"/>
    </location>
</feature>
<keyword evidence="4" id="KW-1185">Reference proteome</keyword>
<feature type="transmembrane region" description="Helical" evidence="1">
    <location>
        <begin position="168"/>
        <end position="183"/>
    </location>
</feature>
<feature type="transmembrane region" description="Helical" evidence="1">
    <location>
        <begin position="203"/>
        <end position="223"/>
    </location>
</feature>
<evidence type="ECO:0000259" key="2">
    <source>
        <dbReference type="Pfam" id="PF01970"/>
    </source>
</evidence>
<gene>
    <name evidence="3" type="ORF">MD535_00845</name>
</gene>
<dbReference type="AlphaFoldDB" id="A0A9X3CJW4"/>
<feature type="transmembrane region" description="Helical" evidence="1">
    <location>
        <begin position="327"/>
        <end position="348"/>
    </location>
</feature>
<feature type="transmembrane region" description="Helical" evidence="1">
    <location>
        <begin position="475"/>
        <end position="496"/>
    </location>
</feature>
<reference evidence="3" key="1">
    <citation type="submission" date="2022-02" db="EMBL/GenBank/DDBJ databases">
        <title>Vibrio sp. nov, a new bacterium isolated from seawater.</title>
        <authorList>
            <person name="Yuan Y."/>
        </authorList>
    </citation>
    <scope>NUCLEOTIDE SEQUENCE</scope>
    <source>
        <strain evidence="3">ZSDZ65</strain>
    </source>
</reference>
<dbReference type="RefSeq" id="WP_265672994.1">
    <property type="nucleotide sequence ID" value="NZ_JAKRRY010000001.1"/>
</dbReference>
<sequence>MLDGILQGLSTAIMPMNIMMVIVGCFVGTFIGMLPGLGPISAIALMIPITYGLDPSSGLILMAGVYYGAVFGGSTSSILINAPGCSSTVVTAFDGYPMAQKGQAGKALALAAYSSFTGGTLSAIMLLIAAPALAQVSLSFQSSDYFALMLLGLSAVAAFAGKGQVIKAWMMTILGLMISTVGIDKGVGVERFTFGLTDLMDGFSFLLLAMATFALGETLMGILKPEQDTRSEEQNLMSDIGSMKVTKEEFKEVAPVSIRSSILGFFTGVLPGAGATIAAFLSYGMERNLAPKEKRDEFGKGSIRGLVAPESANNAASSGSFVPLLTLGIPGSGTTAIMLGALIAYGIQPGPRLFVEHPDVFWSVIISMYFGNVVLVILNLPLIPYISKLLAVPRTVLLPMIIFFSITGVYLVSFNTMDVFIMILVAMAAIALRLAKFPLAPLLLGFILGGLMEENLRRALMIADGEMSFLWDRPITLAFTSLAIAVLIGPALISVIKRVFYHPKKVES</sequence>
<evidence type="ECO:0000313" key="4">
    <source>
        <dbReference type="Proteomes" id="UP001155587"/>
    </source>
</evidence>
<comment type="caution">
    <text evidence="3">The sequence shown here is derived from an EMBL/GenBank/DDBJ whole genome shotgun (WGS) entry which is preliminary data.</text>
</comment>
<proteinExistence type="predicted"/>
<dbReference type="Pfam" id="PF01970">
    <property type="entry name" value="TctA"/>
    <property type="match status" value="1"/>
</dbReference>
<dbReference type="InterPro" id="IPR002823">
    <property type="entry name" value="DUF112_TM"/>
</dbReference>
<feature type="transmembrane region" description="Helical" evidence="1">
    <location>
        <begin position="107"/>
        <end position="133"/>
    </location>
</feature>
<accession>A0A9X3CJW4</accession>
<dbReference type="EMBL" id="JAKRRY010000001">
    <property type="protein sequence ID" value="MCW8344575.1"/>
    <property type="molecule type" value="Genomic_DNA"/>
</dbReference>
<feature type="transmembrane region" description="Helical" evidence="1">
    <location>
        <begin position="262"/>
        <end position="283"/>
    </location>
</feature>
<organism evidence="3 4">
    <name type="scientific">Vibrio qingdaonensis</name>
    <dbReference type="NCBI Taxonomy" id="2829491"/>
    <lineage>
        <taxon>Bacteria</taxon>
        <taxon>Pseudomonadati</taxon>
        <taxon>Pseudomonadota</taxon>
        <taxon>Gammaproteobacteria</taxon>
        <taxon>Vibrionales</taxon>
        <taxon>Vibrionaceae</taxon>
        <taxon>Vibrio</taxon>
    </lineage>
</organism>
<feature type="transmembrane region" description="Helical" evidence="1">
    <location>
        <begin position="145"/>
        <end position="161"/>
    </location>
</feature>
<protein>
    <submittedName>
        <fullName evidence="3">Tripartite tricarboxylate transporter permease</fullName>
    </submittedName>
</protein>
<feature type="transmembrane region" description="Helical" evidence="1">
    <location>
        <begin position="59"/>
        <end position="80"/>
    </location>
</feature>
<feature type="domain" description="DUF112" evidence="2">
    <location>
        <begin position="18"/>
        <end position="444"/>
    </location>
</feature>